<comment type="subunit">
    <text evidence="7">Consists of a catalytic RNA component (M1 or rnpB) and a protein subunit.</text>
</comment>
<sequence length="143" mass="15509">MTAPLHRISRGSDFSRTLKSGARVNSRDFVVHLAMVGRHWPDPRGLRRDVAMSGGPWLGLVVSKSVGNAVTRHLVARRLRAAFAGASHLLPDETYVVVRARRSAADRSSDELADQLRDAFTSRRVAGLADAVSAPADGARSQR</sequence>
<gene>
    <name evidence="7" type="primary">rnpA</name>
    <name evidence="9" type="ORF">GTC6_13225</name>
</gene>
<evidence type="ECO:0000256" key="1">
    <source>
        <dbReference type="ARBA" id="ARBA00002663"/>
    </source>
</evidence>
<dbReference type="Gene3D" id="3.30.230.10">
    <property type="match status" value="1"/>
</dbReference>
<dbReference type="SUPFAM" id="SSF54211">
    <property type="entry name" value="Ribosomal protein S5 domain 2-like"/>
    <property type="match status" value="1"/>
</dbReference>
<dbReference type="InterPro" id="IPR020568">
    <property type="entry name" value="Ribosomal_Su5_D2-typ_SF"/>
</dbReference>
<evidence type="ECO:0000256" key="4">
    <source>
        <dbReference type="ARBA" id="ARBA00022759"/>
    </source>
</evidence>
<comment type="similarity">
    <text evidence="7">Belongs to the RnpA family.</text>
</comment>
<dbReference type="InterPro" id="IPR014721">
    <property type="entry name" value="Ribsml_uS5_D2-typ_fold_subgr"/>
</dbReference>
<keyword evidence="2 7" id="KW-0819">tRNA processing</keyword>
<keyword evidence="4 7" id="KW-0255">Endonuclease</keyword>
<evidence type="ECO:0000256" key="8">
    <source>
        <dbReference type="NCBIfam" id="TIGR00188"/>
    </source>
</evidence>
<comment type="function">
    <text evidence="1 7">RNaseP catalyzes the removal of the 5'-leader sequence from pre-tRNA to produce the mature 5'-terminus. It can also cleave other RNA substrates such as 4.5S RNA. The protein component plays an auxiliary but essential role in vivo by binding to the 5'-leader sequence and broadening the substrate specificity of the ribozyme.</text>
</comment>
<dbReference type="PANTHER" id="PTHR33992:SF1">
    <property type="entry name" value="RIBONUCLEASE P PROTEIN COMPONENT"/>
    <property type="match status" value="1"/>
</dbReference>
<reference evidence="9 10" key="1">
    <citation type="journal article" date="2013" name="Genome Announc.">
        <title>Draft Genome Sequence of a Benzothiophene-Desulfurizing Bacterium, Gordona terrae Strain C-6.</title>
        <authorList>
            <person name="Wang W."/>
            <person name="Ma T."/>
            <person name="Ren Y."/>
            <person name="Li G."/>
        </authorList>
    </citation>
    <scope>NUCLEOTIDE SEQUENCE [LARGE SCALE GENOMIC DNA]</scope>
    <source>
        <strain evidence="9 10">C-6</strain>
    </source>
</reference>
<protein>
    <recommendedName>
        <fullName evidence="7 8">Ribonuclease P protein component</fullName>
        <shortName evidence="7">RNase P protein</shortName>
        <shortName evidence="7">RNaseP protein</shortName>
        <ecNumber evidence="7 8">3.1.26.5</ecNumber>
    </recommendedName>
    <alternativeName>
        <fullName evidence="7">Protein C5</fullName>
    </alternativeName>
</protein>
<dbReference type="GO" id="GO:0004526">
    <property type="term" value="F:ribonuclease P activity"/>
    <property type="evidence" value="ECO:0007669"/>
    <property type="project" value="UniProtKB-UniRule"/>
</dbReference>
<dbReference type="HAMAP" id="MF_00227">
    <property type="entry name" value="RNase_P"/>
    <property type="match status" value="1"/>
</dbReference>
<proteinExistence type="inferred from homology"/>
<dbReference type="InterPro" id="IPR000100">
    <property type="entry name" value="RNase_P"/>
</dbReference>
<accession>R7Y999</accession>
<dbReference type="PROSITE" id="PS00648">
    <property type="entry name" value="RIBONUCLEASE_P"/>
    <property type="match status" value="1"/>
</dbReference>
<dbReference type="GO" id="GO:0030677">
    <property type="term" value="C:ribonuclease P complex"/>
    <property type="evidence" value="ECO:0007669"/>
    <property type="project" value="TreeGrafter"/>
</dbReference>
<dbReference type="NCBIfam" id="TIGR00188">
    <property type="entry name" value="rnpA"/>
    <property type="match status" value="1"/>
</dbReference>
<evidence type="ECO:0000256" key="5">
    <source>
        <dbReference type="ARBA" id="ARBA00022801"/>
    </source>
</evidence>
<dbReference type="EC" id="3.1.26.5" evidence="7 8"/>
<dbReference type="EMBL" id="AQPW01000014">
    <property type="protein sequence ID" value="EON32324.1"/>
    <property type="molecule type" value="Genomic_DNA"/>
</dbReference>
<dbReference type="OrthoDB" id="196964at2"/>
<keyword evidence="5 7" id="KW-0378">Hydrolase</keyword>
<dbReference type="PANTHER" id="PTHR33992">
    <property type="entry name" value="RIBONUCLEASE P PROTEIN COMPONENT"/>
    <property type="match status" value="1"/>
</dbReference>
<evidence type="ECO:0000313" key="9">
    <source>
        <dbReference type="EMBL" id="EON32324.1"/>
    </source>
</evidence>
<dbReference type="RefSeq" id="WP_010843058.1">
    <property type="nucleotide sequence ID" value="NZ_AQPW01000014.1"/>
</dbReference>
<comment type="catalytic activity">
    <reaction evidence="7">
        <text>Endonucleolytic cleavage of RNA, removing 5'-extranucleotides from tRNA precursor.</text>
        <dbReference type="EC" id="3.1.26.5"/>
    </reaction>
</comment>
<dbReference type="Proteomes" id="UP000013569">
    <property type="component" value="Unassembled WGS sequence"/>
</dbReference>
<organism evidence="9 10">
    <name type="scientific">Gordonia terrae C-6</name>
    <dbReference type="NCBI Taxonomy" id="1316928"/>
    <lineage>
        <taxon>Bacteria</taxon>
        <taxon>Bacillati</taxon>
        <taxon>Actinomycetota</taxon>
        <taxon>Actinomycetes</taxon>
        <taxon>Mycobacteriales</taxon>
        <taxon>Gordoniaceae</taxon>
        <taxon>Gordonia</taxon>
    </lineage>
</organism>
<keyword evidence="3 7" id="KW-0540">Nuclease</keyword>
<dbReference type="GO" id="GO:0042781">
    <property type="term" value="F:3'-tRNA processing endoribonuclease activity"/>
    <property type="evidence" value="ECO:0007669"/>
    <property type="project" value="TreeGrafter"/>
</dbReference>
<comment type="caution">
    <text evidence="9">The sequence shown here is derived from an EMBL/GenBank/DDBJ whole genome shotgun (WGS) entry which is preliminary data.</text>
</comment>
<evidence type="ECO:0000256" key="2">
    <source>
        <dbReference type="ARBA" id="ARBA00022694"/>
    </source>
</evidence>
<dbReference type="PATRIC" id="fig|1316928.3.peg.2663"/>
<keyword evidence="6 7" id="KW-0694">RNA-binding</keyword>
<dbReference type="InterPro" id="IPR020539">
    <property type="entry name" value="RNase_P_CS"/>
</dbReference>
<dbReference type="GO" id="GO:0000049">
    <property type="term" value="F:tRNA binding"/>
    <property type="evidence" value="ECO:0007669"/>
    <property type="project" value="UniProtKB-UniRule"/>
</dbReference>
<name>R7Y999_9ACTN</name>
<dbReference type="Pfam" id="PF00825">
    <property type="entry name" value="Ribonuclease_P"/>
    <property type="match status" value="1"/>
</dbReference>
<dbReference type="GO" id="GO:0001682">
    <property type="term" value="P:tRNA 5'-leader removal"/>
    <property type="evidence" value="ECO:0007669"/>
    <property type="project" value="UniProtKB-UniRule"/>
</dbReference>
<evidence type="ECO:0000256" key="7">
    <source>
        <dbReference type="HAMAP-Rule" id="MF_00227"/>
    </source>
</evidence>
<evidence type="ECO:0000313" key="10">
    <source>
        <dbReference type="Proteomes" id="UP000013569"/>
    </source>
</evidence>
<evidence type="ECO:0000256" key="6">
    <source>
        <dbReference type="ARBA" id="ARBA00022884"/>
    </source>
</evidence>
<evidence type="ECO:0000256" key="3">
    <source>
        <dbReference type="ARBA" id="ARBA00022722"/>
    </source>
</evidence>
<dbReference type="AlphaFoldDB" id="R7Y999"/>